<dbReference type="GO" id="GO:0005975">
    <property type="term" value="P:carbohydrate metabolic process"/>
    <property type="evidence" value="ECO:0007669"/>
    <property type="project" value="InterPro"/>
</dbReference>
<organism evidence="2 3">
    <name type="scientific">Candidatus Caccovicinus merdipullorum</name>
    <dbReference type="NCBI Taxonomy" id="2840724"/>
    <lineage>
        <taxon>Bacteria</taxon>
        <taxon>Bacillati</taxon>
        <taxon>Bacillota</taxon>
        <taxon>Clostridia</taxon>
        <taxon>Eubacteriales</taxon>
        <taxon>Candidatus Caccovicinus</taxon>
    </lineage>
</organism>
<proteinExistence type="predicted"/>
<dbReference type="Pfam" id="PF19501">
    <property type="entry name" value="PcRGLX_1st"/>
    <property type="match status" value="1"/>
</dbReference>
<dbReference type="InterPro" id="IPR048329">
    <property type="entry name" value="PcRGLX_1st"/>
</dbReference>
<dbReference type="Proteomes" id="UP000886860">
    <property type="component" value="Unassembled WGS sequence"/>
</dbReference>
<dbReference type="SUPFAM" id="SSF48208">
    <property type="entry name" value="Six-hairpin glycosidases"/>
    <property type="match status" value="1"/>
</dbReference>
<sequence>MIQLHFDKLYSTERSLEPCETAVPFPKGECRDERDFWLVQDGEKRPVQTQVTSRWEDGSVRWLHVCFQADFRANRAQDCFLASGKEAEPYPAGRVQTLESGKDTVASHGFSAVLSPEGSDVLLKQVVFREKELPYRFPCPQLRERTREGIRTYRSRVVSWKRIWEGPLAASYECLLDLEPENGKKHLKAEAVLHFWGGKPWMELEYRLINTSDEPLDIASLCWKISESRENTGAESEPDKVRTMTGISNYRTSFQVSETGEQVSVLADADLVMNTANEHFAEVFFGTLFCSRSSGAAGITATIWQAQQNFPKGAAADRDGLEIALVPEGKDAVVMQPGMARTQRILLHFHEGDLAKEEIAARSTIYQMPDKCRLDPDVYRRAGVFEDVFLDREKRIPEYERVLRARADNHARGYGMLNWGDAPDPGYTQQRRGGDEVVWTNNEYDFPHACYLLYARTGERRFLDYGLVAADHWMDVDVCHYSQDPLLYGGQWEHTRRHIADGTIVCSHQWVEGLLDTWHFTGNYRALETALGIGENVLRLLDTPMFHQKGGINARETGWALRTLSALYKETQDEKWLARCQWIVGHFREWKEEYGHWLSPYLDNTFIHVVFMISIAAGSLMRYWRIRPDEELKGMIAGEVEDMVENCMLEDGTFYYKELPSLNRSGSNPLILEALVYAWELTGDRKFLEAGLVTFKNIMEGNKLSIGGVKRHVGDAVIQNGDGTKTFAQSFLPLALYYKAAAEAGML</sequence>
<dbReference type="InterPro" id="IPR008928">
    <property type="entry name" value="6-hairpin_glycosidase_sf"/>
</dbReference>
<evidence type="ECO:0000313" key="3">
    <source>
        <dbReference type="Proteomes" id="UP000886860"/>
    </source>
</evidence>
<gene>
    <name evidence="2" type="ORF">IAB60_00235</name>
</gene>
<evidence type="ECO:0000313" key="2">
    <source>
        <dbReference type="EMBL" id="HIT40524.1"/>
    </source>
</evidence>
<dbReference type="EMBL" id="DVKS01000005">
    <property type="protein sequence ID" value="HIT40524.1"/>
    <property type="molecule type" value="Genomic_DNA"/>
</dbReference>
<comment type="caution">
    <text evidence="2">The sequence shown here is derived from an EMBL/GenBank/DDBJ whole genome shotgun (WGS) entry which is preliminary data.</text>
</comment>
<dbReference type="AlphaFoldDB" id="A0A9D1KE67"/>
<reference evidence="2" key="2">
    <citation type="journal article" date="2021" name="PeerJ">
        <title>Extensive microbial diversity within the chicken gut microbiome revealed by metagenomics and culture.</title>
        <authorList>
            <person name="Gilroy R."/>
            <person name="Ravi A."/>
            <person name="Getino M."/>
            <person name="Pursley I."/>
            <person name="Horton D.L."/>
            <person name="Alikhan N.F."/>
            <person name="Baker D."/>
            <person name="Gharbi K."/>
            <person name="Hall N."/>
            <person name="Watson M."/>
            <person name="Adriaenssens E.M."/>
            <person name="Foster-Nyarko E."/>
            <person name="Jarju S."/>
            <person name="Secka A."/>
            <person name="Antonio M."/>
            <person name="Oren A."/>
            <person name="Chaudhuri R.R."/>
            <person name="La Ragione R."/>
            <person name="Hildebrand F."/>
            <person name="Pallen M.J."/>
        </authorList>
    </citation>
    <scope>NUCLEOTIDE SEQUENCE</scope>
    <source>
        <strain evidence="2">CHK123-3438</strain>
    </source>
</reference>
<accession>A0A9D1KE67</accession>
<evidence type="ECO:0000259" key="1">
    <source>
        <dbReference type="Pfam" id="PF19501"/>
    </source>
</evidence>
<feature type="domain" description="PcRGLX/YetA-like N-terminal RIFT barrel" evidence="1">
    <location>
        <begin position="21"/>
        <end position="65"/>
    </location>
</feature>
<protein>
    <recommendedName>
        <fullName evidence="1">PcRGLX/YetA-like N-terminal RIFT barrel domain-containing protein</fullName>
    </recommendedName>
</protein>
<reference evidence="2" key="1">
    <citation type="submission" date="2020-10" db="EMBL/GenBank/DDBJ databases">
        <authorList>
            <person name="Gilroy R."/>
        </authorList>
    </citation>
    <scope>NUCLEOTIDE SEQUENCE</scope>
    <source>
        <strain evidence="2">CHK123-3438</strain>
    </source>
</reference>
<name>A0A9D1KE67_9FIRM</name>